<accession>A0A1A7ZG21</accession>
<evidence type="ECO:0000256" key="9">
    <source>
        <dbReference type="SAM" id="MobiDB-lite"/>
    </source>
</evidence>
<dbReference type="EC" id="3.1.26.4" evidence="2"/>
<keyword evidence="6" id="KW-0378">Hydrolase</keyword>
<dbReference type="InterPro" id="IPR012337">
    <property type="entry name" value="RNaseH-like_sf"/>
</dbReference>
<dbReference type="PROSITE" id="PS50994">
    <property type="entry name" value="INTEGRASE"/>
    <property type="match status" value="1"/>
</dbReference>
<evidence type="ECO:0000259" key="10">
    <source>
        <dbReference type="PROSITE" id="PS50878"/>
    </source>
</evidence>
<evidence type="ECO:0000256" key="2">
    <source>
        <dbReference type="ARBA" id="ARBA00012180"/>
    </source>
</evidence>
<dbReference type="SUPFAM" id="SSF56672">
    <property type="entry name" value="DNA/RNA polymerases"/>
    <property type="match status" value="1"/>
</dbReference>
<dbReference type="InterPro" id="IPR043128">
    <property type="entry name" value="Rev_trsase/Diguanyl_cyclase"/>
</dbReference>
<evidence type="ECO:0000256" key="5">
    <source>
        <dbReference type="ARBA" id="ARBA00022722"/>
    </source>
</evidence>
<feature type="compositionally biased region" description="Basic and acidic residues" evidence="9">
    <location>
        <begin position="1303"/>
        <end position="1314"/>
    </location>
</feature>
<dbReference type="InterPro" id="IPR000477">
    <property type="entry name" value="RT_dom"/>
</dbReference>
<comment type="similarity">
    <text evidence="1">Belongs to the beta type-B retroviral polymerase family. HERV class-II K(HML-2) pol subfamily.</text>
</comment>
<dbReference type="SUPFAM" id="SSF50630">
    <property type="entry name" value="Acid proteases"/>
    <property type="match status" value="1"/>
</dbReference>
<keyword evidence="6" id="KW-0255">Endonuclease</keyword>
<feature type="domain" description="Integrase catalytic" evidence="12">
    <location>
        <begin position="1058"/>
        <end position="1216"/>
    </location>
</feature>
<evidence type="ECO:0000256" key="8">
    <source>
        <dbReference type="ARBA" id="ARBA00023268"/>
    </source>
</evidence>
<keyword evidence="8" id="KW-0511">Multifunctional enzyme</keyword>
<evidence type="ECO:0000259" key="12">
    <source>
        <dbReference type="PROSITE" id="PS50994"/>
    </source>
</evidence>
<dbReference type="GO" id="GO:0006310">
    <property type="term" value="P:DNA recombination"/>
    <property type="evidence" value="ECO:0007669"/>
    <property type="project" value="UniProtKB-KW"/>
</dbReference>
<feature type="compositionally biased region" description="Basic and acidic residues" evidence="9">
    <location>
        <begin position="1252"/>
        <end position="1261"/>
    </location>
</feature>
<proteinExistence type="inferred from homology"/>
<dbReference type="InterPro" id="IPR021109">
    <property type="entry name" value="Peptidase_aspartic_dom_sf"/>
</dbReference>
<dbReference type="Gene3D" id="3.10.10.10">
    <property type="entry name" value="HIV Type 1 Reverse Transcriptase, subunit A, domain 1"/>
    <property type="match status" value="1"/>
</dbReference>
<evidence type="ECO:0000256" key="6">
    <source>
        <dbReference type="ARBA" id="ARBA00022759"/>
    </source>
</evidence>
<dbReference type="GO" id="GO:0004523">
    <property type="term" value="F:RNA-DNA hybrid ribonuclease activity"/>
    <property type="evidence" value="ECO:0007669"/>
    <property type="project" value="UniProtKB-EC"/>
</dbReference>
<dbReference type="Gene3D" id="3.10.20.370">
    <property type="match status" value="1"/>
</dbReference>
<name>A0A1A7ZG21_NOTFU</name>
<evidence type="ECO:0000256" key="1">
    <source>
        <dbReference type="ARBA" id="ARBA00010879"/>
    </source>
</evidence>
<dbReference type="GO" id="GO:0015074">
    <property type="term" value="P:DNA integration"/>
    <property type="evidence" value="ECO:0007669"/>
    <property type="project" value="InterPro"/>
</dbReference>
<evidence type="ECO:0000256" key="7">
    <source>
        <dbReference type="ARBA" id="ARBA00023172"/>
    </source>
</evidence>
<dbReference type="EMBL" id="HADY01003104">
    <property type="protein sequence ID" value="SBP41589.1"/>
    <property type="molecule type" value="Transcribed_RNA"/>
</dbReference>
<evidence type="ECO:0000313" key="13">
    <source>
        <dbReference type="EMBL" id="SBP41589.1"/>
    </source>
</evidence>
<dbReference type="InterPro" id="IPR041577">
    <property type="entry name" value="RT_RNaseH_2"/>
</dbReference>
<feature type="domain" description="Reverse transcriptase" evidence="10">
    <location>
        <begin position="348"/>
        <end position="532"/>
    </location>
</feature>
<keyword evidence="5" id="KW-0540">Nuclease</keyword>
<dbReference type="Gene3D" id="3.30.70.270">
    <property type="match status" value="2"/>
</dbReference>
<dbReference type="GO" id="GO:0003676">
    <property type="term" value="F:nucleic acid binding"/>
    <property type="evidence" value="ECO:0007669"/>
    <property type="project" value="InterPro"/>
</dbReference>
<dbReference type="GO" id="GO:0016779">
    <property type="term" value="F:nucleotidyltransferase activity"/>
    <property type="evidence" value="ECO:0007669"/>
    <property type="project" value="UniProtKB-KW"/>
</dbReference>
<protein>
    <recommendedName>
        <fullName evidence="2">ribonuclease H</fullName>
        <ecNumber evidence="2">3.1.26.4</ecNumber>
    </recommendedName>
</protein>
<reference evidence="13" key="1">
    <citation type="submission" date="2016-05" db="EMBL/GenBank/DDBJ databases">
        <authorList>
            <person name="Lavstsen T."/>
            <person name="Jespersen J.S."/>
        </authorList>
    </citation>
    <scope>NUCLEOTIDE SEQUENCE</scope>
    <source>
        <tissue evidence="13">Brain</tissue>
    </source>
</reference>
<dbReference type="InterPro" id="IPR002156">
    <property type="entry name" value="RNaseH_domain"/>
</dbReference>
<reference evidence="13" key="2">
    <citation type="submission" date="2016-06" db="EMBL/GenBank/DDBJ databases">
        <title>The genome of a short-lived fish provides insights into sex chromosome evolution and the genetic control of aging.</title>
        <authorList>
            <person name="Reichwald K."/>
            <person name="Felder M."/>
            <person name="Petzold A."/>
            <person name="Koch P."/>
            <person name="Groth M."/>
            <person name="Platzer M."/>
        </authorList>
    </citation>
    <scope>NUCLEOTIDE SEQUENCE</scope>
    <source>
        <tissue evidence="13">Brain</tissue>
    </source>
</reference>
<evidence type="ECO:0000259" key="11">
    <source>
        <dbReference type="PROSITE" id="PS50879"/>
    </source>
</evidence>
<feature type="region of interest" description="Disordered" evidence="9">
    <location>
        <begin position="1295"/>
        <end position="1314"/>
    </location>
</feature>
<dbReference type="Gene3D" id="3.30.420.10">
    <property type="entry name" value="Ribonuclease H-like superfamily/Ribonuclease H"/>
    <property type="match status" value="2"/>
</dbReference>
<dbReference type="Pfam" id="PF00075">
    <property type="entry name" value="RNase_H"/>
    <property type="match status" value="1"/>
</dbReference>
<feature type="region of interest" description="Disordered" evidence="9">
    <location>
        <begin position="1241"/>
        <end position="1261"/>
    </location>
</feature>
<keyword evidence="3" id="KW-0808">Transferase</keyword>
<dbReference type="Gene3D" id="2.40.70.10">
    <property type="entry name" value="Acid Proteases"/>
    <property type="match status" value="1"/>
</dbReference>
<dbReference type="Pfam" id="PF17919">
    <property type="entry name" value="RT_RNaseH_2"/>
    <property type="match status" value="1"/>
</dbReference>
<evidence type="ECO:0000256" key="4">
    <source>
        <dbReference type="ARBA" id="ARBA00022695"/>
    </source>
</evidence>
<dbReference type="SUPFAM" id="SSF53098">
    <property type="entry name" value="Ribonuclease H-like"/>
    <property type="match status" value="2"/>
</dbReference>
<gene>
    <name evidence="13" type="primary">Nfu_g_1_024379</name>
</gene>
<dbReference type="InterPro" id="IPR001584">
    <property type="entry name" value="Integrase_cat-core"/>
</dbReference>
<feature type="domain" description="RNase H type-1" evidence="11">
    <location>
        <begin position="775"/>
        <end position="927"/>
    </location>
</feature>
<organism evidence="13">
    <name type="scientific">Nothobranchius furzeri</name>
    <name type="common">Turquoise killifish</name>
    <dbReference type="NCBI Taxonomy" id="105023"/>
    <lineage>
        <taxon>Eukaryota</taxon>
        <taxon>Metazoa</taxon>
        <taxon>Chordata</taxon>
        <taxon>Craniata</taxon>
        <taxon>Vertebrata</taxon>
        <taxon>Euteleostomi</taxon>
        <taxon>Actinopterygii</taxon>
        <taxon>Neopterygii</taxon>
        <taxon>Teleostei</taxon>
        <taxon>Neoteleostei</taxon>
        <taxon>Acanthomorphata</taxon>
        <taxon>Ovalentaria</taxon>
        <taxon>Atherinomorphae</taxon>
        <taxon>Cyprinodontiformes</taxon>
        <taxon>Nothobranchiidae</taxon>
        <taxon>Nothobranchius</taxon>
    </lineage>
</organism>
<evidence type="ECO:0000256" key="3">
    <source>
        <dbReference type="ARBA" id="ARBA00022679"/>
    </source>
</evidence>
<dbReference type="Pfam" id="PF00078">
    <property type="entry name" value="RVT_1"/>
    <property type="match status" value="1"/>
</dbReference>
<keyword evidence="7" id="KW-0233">DNA recombination</keyword>
<dbReference type="CDD" id="cd09273">
    <property type="entry name" value="RNase_HI_RT_Bel"/>
    <property type="match status" value="1"/>
</dbReference>
<keyword evidence="4" id="KW-0548">Nucleotidyltransferase</keyword>
<dbReference type="InterPro" id="IPR050951">
    <property type="entry name" value="Retrovirus_Pol_polyprotein"/>
</dbReference>
<dbReference type="PANTHER" id="PTHR37984:SF5">
    <property type="entry name" value="PROTEIN NYNRIN-LIKE"/>
    <property type="match status" value="1"/>
</dbReference>
<dbReference type="PROSITE" id="PS50878">
    <property type="entry name" value="RT_POL"/>
    <property type="match status" value="1"/>
</dbReference>
<dbReference type="PROSITE" id="PS50879">
    <property type="entry name" value="RNASE_H_1"/>
    <property type="match status" value="1"/>
</dbReference>
<dbReference type="PANTHER" id="PTHR37984">
    <property type="entry name" value="PROTEIN CBG26694"/>
    <property type="match status" value="1"/>
</dbReference>
<dbReference type="InterPro" id="IPR036397">
    <property type="entry name" value="RNaseH_sf"/>
</dbReference>
<sequence length="1314" mass="145841">MQTVPPSKTSTRTISVTGFSGEQQTLPFSLPLPTTVGNQTVLHSFVCSPTVPVNLLGRDLLIKLGATILCGPTGLTVTLPEGTILPCTGEASDGMYLAQKLPDISDCAEIYWALLDTETKDTPGLMTLYQQWKPWLTQVHPYVSPPDPPHLTLFYDRHDSVWYKEAFQNHLEGQQWCVQTTDIYAAPEGVAAAANLTQEQLAWYMMGDEAVPHVSLALHPAHQAKELGGMVKRSLATTDWRSTPLPQVSYSESTQTFKITAACSNSTHLQQETISRSHGRERTDHPDALIMLDSLPTSLWSTGPTDVGLVSIPPVTFHLKDHAPLWVPQYPHKPYAEEGIADTINGLLQAGVLEPSMSEWNTPILPVEKKNTGKYRMVHDLRRINALLNTDSLPVPNPYVALTNIPPSHAWFTCIDLANAFFCLPLHESLRDIFSFTFRGQQFRYTRLAQGFTLSPGLFNQCLRQLLDTCPLPDDCVLVQYVDDLLLSAPSAGSCLQATQTLLSHLAKLGFKVSRSKLQIARKQVSFLGRMVSQVGVSLSPDHRNSILHHSKPETVKDMLSFLGLTGYSRHFIPNYVGLTAPLRALIAPFGMRQLTAHLNWTIPAEEAFIKLKQQLSTASDLATADYNSTFFLDVSGSETHVNGVLFQKKGGGQRQVLMYISVMLDNMEKRHPPCTQHVAGLAKILQKTAHIVMGYPLKVLTTHSVVAYITSQAFTMTPLRQRKISKILEAPHITYTHEGINMADHMGNGEPHSCEQRTAIEEKVRPDLSATPLENPDRNWFTDGCCYRDDNDGLKAAWAVVEQLPTGEWFTAGAEKLKGQQSAQRAEVLAIIAALKMSTGKRVNIYSDSAYAVGAVHVELKQWLRAGFVTAGVKPIRHESEMRELAEALFLPAEVAVIKCKGHSQGSDFVSKGNQEADRAAKITAEYLPVYNLVVETATVEKSIDPRISITKETLKDMQDQASTQEKTLWLARGATNTDVWRSPDGRPILTPGIRQTAMEEAHGVGHVGVAQMMRNLSPWWHPYLTDMARYLVKTCTECTQFGIRPTLKPIQGQFPIPTCPGKEIIIDFTDMIERVKGYRYLLVCVDAYTGWPEAWPAKKEDSKTVIKCLINHYIPQHGFPEKIRSDNGTHFKNKDLQEVETMLGLKHKFGSVYHPQSQGKVERMNQTLKVKLAKICAQTKLTWLDALPLALMSTRSSVNKTTRFTPFELQTGRPFPGPATKLPLTADLTDSLDSRSPISTTWDRLGPAESHQKEVDGTKVDRTLQDHGEDVTRCPAGRQRRLLVPLDPVCCSGGATPCPDRGPREPVTRRGA</sequence>
<dbReference type="InterPro" id="IPR043502">
    <property type="entry name" value="DNA/RNA_pol_sf"/>
</dbReference>
<dbReference type="Pfam" id="PF00665">
    <property type="entry name" value="rve"/>
    <property type="match status" value="1"/>
</dbReference>